<dbReference type="EMBL" id="JAHBAY010000012">
    <property type="protein sequence ID" value="MBT0772449.1"/>
    <property type="molecule type" value="Genomic_DNA"/>
</dbReference>
<gene>
    <name evidence="4" type="ORF">KIH74_26120</name>
</gene>
<dbReference type="PANTHER" id="PTHR43790:SF4">
    <property type="entry name" value="GUANOSINE IMPORT ATP-BINDING PROTEIN NUPO"/>
    <property type="match status" value="1"/>
</dbReference>
<keyword evidence="2 4" id="KW-0067">ATP-binding</keyword>
<dbReference type="Pfam" id="PF00005">
    <property type="entry name" value="ABC_tran"/>
    <property type="match status" value="2"/>
</dbReference>
<dbReference type="InterPro" id="IPR003439">
    <property type="entry name" value="ABC_transporter-like_ATP-bd"/>
</dbReference>
<dbReference type="InterPro" id="IPR003593">
    <property type="entry name" value="AAA+_ATPase"/>
</dbReference>
<dbReference type="SMART" id="SM00382">
    <property type="entry name" value="AAA"/>
    <property type="match status" value="2"/>
</dbReference>
<dbReference type="Proteomes" id="UP001197247">
    <property type="component" value="Unassembled WGS sequence"/>
</dbReference>
<name>A0ABS5TR02_9ACTN</name>
<keyword evidence="5" id="KW-1185">Reference proteome</keyword>
<dbReference type="InterPro" id="IPR050107">
    <property type="entry name" value="ABC_carbohydrate_import_ATPase"/>
</dbReference>
<dbReference type="CDD" id="cd03215">
    <property type="entry name" value="ABC_Carb_Monos_II"/>
    <property type="match status" value="1"/>
</dbReference>
<dbReference type="CDD" id="cd03216">
    <property type="entry name" value="ABC_Carb_Monos_I"/>
    <property type="match status" value="1"/>
</dbReference>
<evidence type="ECO:0000259" key="3">
    <source>
        <dbReference type="PROSITE" id="PS50893"/>
    </source>
</evidence>
<dbReference type="PROSITE" id="PS50893">
    <property type="entry name" value="ABC_TRANSPORTER_2"/>
    <property type="match status" value="2"/>
</dbReference>
<evidence type="ECO:0000256" key="2">
    <source>
        <dbReference type="ARBA" id="ARBA00022840"/>
    </source>
</evidence>
<reference evidence="4 5" key="1">
    <citation type="submission" date="2021-05" db="EMBL/GenBank/DDBJ databases">
        <title>Kineosporia and Streptomyces sp. nov. two new marine actinobacteria isolated from Coral.</title>
        <authorList>
            <person name="Buangrab K."/>
            <person name="Sutthacheep M."/>
            <person name="Yeemin T."/>
            <person name="Harunari E."/>
            <person name="Igarashi Y."/>
            <person name="Kanchanasin P."/>
            <person name="Tanasupawat S."/>
            <person name="Phongsopitanun W."/>
        </authorList>
    </citation>
    <scope>NUCLEOTIDE SEQUENCE [LARGE SCALE GENOMIC DNA]</scope>
    <source>
        <strain evidence="4 5">J2-2</strain>
    </source>
</reference>
<dbReference type="RefSeq" id="WP_214158965.1">
    <property type="nucleotide sequence ID" value="NZ_JAHBAY010000012.1"/>
</dbReference>
<evidence type="ECO:0000256" key="1">
    <source>
        <dbReference type="ARBA" id="ARBA00022741"/>
    </source>
</evidence>
<accession>A0ABS5TR02</accession>
<dbReference type="InterPro" id="IPR027417">
    <property type="entry name" value="P-loop_NTPase"/>
</dbReference>
<feature type="domain" description="ABC transporter" evidence="3">
    <location>
        <begin position="264"/>
        <end position="508"/>
    </location>
</feature>
<dbReference type="SUPFAM" id="SSF52540">
    <property type="entry name" value="P-loop containing nucleoside triphosphate hydrolases"/>
    <property type="match status" value="2"/>
</dbReference>
<evidence type="ECO:0000313" key="5">
    <source>
        <dbReference type="Proteomes" id="UP001197247"/>
    </source>
</evidence>
<evidence type="ECO:0000313" key="4">
    <source>
        <dbReference type="EMBL" id="MBT0772449.1"/>
    </source>
</evidence>
<comment type="caution">
    <text evidence="4">The sequence shown here is derived from an EMBL/GenBank/DDBJ whole genome shotgun (WGS) entry which is preliminary data.</text>
</comment>
<dbReference type="InterPro" id="IPR017871">
    <property type="entry name" value="ABC_transporter-like_CS"/>
</dbReference>
<dbReference type="Gene3D" id="3.40.50.300">
    <property type="entry name" value="P-loop containing nucleotide triphosphate hydrolases"/>
    <property type="match status" value="2"/>
</dbReference>
<feature type="domain" description="ABC transporter" evidence="3">
    <location>
        <begin position="7"/>
        <end position="239"/>
    </location>
</feature>
<proteinExistence type="predicted"/>
<dbReference type="GO" id="GO:0005524">
    <property type="term" value="F:ATP binding"/>
    <property type="evidence" value="ECO:0007669"/>
    <property type="project" value="UniProtKB-KW"/>
</dbReference>
<keyword evidence="1" id="KW-0547">Nucleotide-binding</keyword>
<dbReference type="PROSITE" id="PS00211">
    <property type="entry name" value="ABC_TRANSPORTER_1"/>
    <property type="match status" value="1"/>
</dbReference>
<dbReference type="PANTHER" id="PTHR43790">
    <property type="entry name" value="CARBOHYDRATE TRANSPORT ATP-BINDING PROTEIN MG119-RELATED"/>
    <property type="match status" value="1"/>
</dbReference>
<protein>
    <submittedName>
        <fullName evidence="4">ABC transporter ATP-binding protein</fullName>
    </submittedName>
</protein>
<sequence length="509" mass="53340">MSTPPALEVSGVSKRYGPVLACDSVDLTAHAGEVHGLLGENGAGKSTLMKVLLGLVPRDAGTIALRGTPTEIGDPQAAARLGLGMVHQHFSLIEPLTVWENVILGDTGRIRREAACADVERVATQYGLPIDPLARVETLSPGLRQRVELVKCLRRNPSVLVLDEPTSVLTQGESAELFAVLRGVVRDEGRAVILISHKLGEIIAATDRVTVLRRGRVRYHGPTAATSAQELAREMVGRDVSLLAEGAALGLAASSSSSVTTATTHPTAALKLTGVQAEPGLGPIDLSVAPGEIVGVYGVEGNGQSELGRVLSGLLRPRAGTVEVAGRAVDVSHPAALTRVGLGIIPEDRHHCGVVLDLGVTDNLLMKSLGQYARRGGMLDRAAMRRRAAELIEEFGISTPSPDTPVRRLSGGNQQRVVLARELSAGPKVLVAAQPTHGLDVGAIEEMYDRLRQAAAQGVGVLLISTELEEVMALASRIAVISRGRFTGELTTAEATTERLGLLVGGMAA</sequence>
<organism evidence="4 5">
    <name type="scientific">Kineosporia corallincola</name>
    <dbReference type="NCBI Taxonomy" id="2835133"/>
    <lineage>
        <taxon>Bacteria</taxon>
        <taxon>Bacillati</taxon>
        <taxon>Actinomycetota</taxon>
        <taxon>Actinomycetes</taxon>
        <taxon>Kineosporiales</taxon>
        <taxon>Kineosporiaceae</taxon>
        <taxon>Kineosporia</taxon>
    </lineage>
</organism>